<keyword evidence="3" id="KW-1185">Reference proteome</keyword>
<gene>
    <name evidence="2" type="ORF">PLEPLA_LOCUS7711</name>
</gene>
<dbReference type="Proteomes" id="UP001153269">
    <property type="component" value="Unassembled WGS sequence"/>
</dbReference>
<name>A0A9N7TVN6_PLEPL</name>
<evidence type="ECO:0000313" key="2">
    <source>
        <dbReference type="EMBL" id="CAB1419860.1"/>
    </source>
</evidence>
<sequence>MDEVGLMTSTAASHQGAIRPQGLFEPRELWRSGSSSGGQTLLRDTVCWLRLAPAQIQSINLQRLKNTPANPQGEKDLLQERFRFVPPESGGVEAQEAEPPSEPRPETLELQSRDVLRCFLSLHKNIR</sequence>
<reference evidence="2" key="1">
    <citation type="submission" date="2020-03" db="EMBL/GenBank/DDBJ databases">
        <authorList>
            <person name="Weist P."/>
        </authorList>
    </citation>
    <scope>NUCLEOTIDE SEQUENCE</scope>
</reference>
<feature type="region of interest" description="Disordered" evidence="1">
    <location>
        <begin position="1"/>
        <end position="21"/>
    </location>
</feature>
<organism evidence="2 3">
    <name type="scientific">Pleuronectes platessa</name>
    <name type="common">European plaice</name>
    <dbReference type="NCBI Taxonomy" id="8262"/>
    <lineage>
        <taxon>Eukaryota</taxon>
        <taxon>Metazoa</taxon>
        <taxon>Chordata</taxon>
        <taxon>Craniata</taxon>
        <taxon>Vertebrata</taxon>
        <taxon>Euteleostomi</taxon>
        <taxon>Actinopterygii</taxon>
        <taxon>Neopterygii</taxon>
        <taxon>Teleostei</taxon>
        <taxon>Neoteleostei</taxon>
        <taxon>Acanthomorphata</taxon>
        <taxon>Carangaria</taxon>
        <taxon>Pleuronectiformes</taxon>
        <taxon>Pleuronectoidei</taxon>
        <taxon>Pleuronectidae</taxon>
        <taxon>Pleuronectes</taxon>
    </lineage>
</organism>
<accession>A0A9N7TVN6</accession>
<comment type="caution">
    <text evidence="2">The sequence shown here is derived from an EMBL/GenBank/DDBJ whole genome shotgun (WGS) entry which is preliminary data.</text>
</comment>
<protein>
    <submittedName>
        <fullName evidence="2">Uncharacterized protein</fullName>
    </submittedName>
</protein>
<evidence type="ECO:0000256" key="1">
    <source>
        <dbReference type="SAM" id="MobiDB-lite"/>
    </source>
</evidence>
<dbReference type="EMBL" id="CADEAL010000414">
    <property type="protein sequence ID" value="CAB1419860.1"/>
    <property type="molecule type" value="Genomic_DNA"/>
</dbReference>
<proteinExistence type="predicted"/>
<feature type="region of interest" description="Disordered" evidence="1">
    <location>
        <begin position="86"/>
        <end position="108"/>
    </location>
</feature>
<evidence type="ECO:0000313" key="3">
    <source>
        <dbReference type="Proteomes" id="UP001153269"/>
    </source>
</evidence>
<dbReference type="AlphaFoldDB" id="A0A9N7TVN6"/>